<comment type="catalytic activity">
    <reaction evidence="7">
        <text>guanosine(2069) in 23S rRNA + S-adenosyl-L-methionine = N(2)-methylguanosine(2069) in 23S rRNA + S-adenosyl-L-homocysteine + H(+)</text>
        <dbReference type="Rhea" id="RHEA:43772"/>
        <dbReference type="Rhea" id="RHEA-COMP:10688"/>
        <dbReference type="Rhea" id="RHEA-COMP:10689"/>
        <dbReference type="ChEBI" id="CHEBI:15378"/>
        <dbReference type="ChEBI" id="CHEBI:57856"/>
        <dbReference type="ChEBI" id="CHEBI:59789"/>
        <dbReference type="ChEBI" id="CHEBI:74269"/>
        <dbReference type="ChEBI" id="CHEBI:74481"/>
        <dbReference type="EC" id="2.1.1.264"/>
    </reaction>
</comment>
<evidence type="ECO:0000256" key="5">
    <source>
        <dbReference type="ARBA" id="ARBA00022691"/>
    </source>
</evidence>
<proteinExistence type="inferred from homology"/>
<dbReference type="Pfam" id="PF10672">
    <property type="entry name" value="Methyltrans_SAM"/>
    <property type="match status" value="1"/>
</dbReference>
<dbReference type="InterPro" id="IPR029063">
    <property type="entry name" value="SAM-dependent_MTases_sf"/>
</dbReference>
<evidence type="ECO:0000256" key="6">
    <source>
        <dbReference type="ARBA" id="ARBA00022884"/>
    </source>
</evidence>
<dbReference type="EC" id="2.1.1.173" evidence="7"/>
<keyword evidence="4 7" id="KW-0808">Transferase</keyword>
<dbReference type="InterPro" id="IPR054170">
    <property type="entry name" value="RlmL_1st"/>
</dbReference>
<dbReference type="AlphaFoldDB" id="A0A4V3DLB3"/>
<comment type="similarity">
    <text evidence="7">Belongs to the methyltransferase superfamily. RlmKL family.</text>
</comment>
<comment type="caution">
    <text evidence="10">The sequence shown here is derived from an EMBL/GenBank/DDBJ whole genome shotgun (WGS) entry which is preliminary data.</text>
</comment>
<evidence type="ECO:0000256" key="3">
    <source>
        <dbReference type="ARBA" id="ARBA00022603"/>
    </source>
</evidence>
<dbReference type="Gene3D" id="3.30.2130.30">
    <property type="match status" value="1"/>
</dbReference>
<sequence>MNDPLKLFATCPKGLEYLLRDELAELGALQPREALAGVYFSGDLALAYKVCLWSRLASRVLLPLAEFDAGDGEQLYDGIAAVDFAAHLADEGSFAIDAVGATRGVTHSHYAVQRVKDAIVDQFRQRLGTRPNVDTERPDVRFNLLLRRERATLSLDLSGAPLHQRGWRQGHGKASLKENLAAALLLRAQWPAVFAAGGCLVDPLCGSGTLLVEAVWMAADVAPGWKRDYYGLLGWRGHDAALWQGLRDDMNARAQAGLSSLGQRFFGFDQDAEVLEEARHNVQHAGVAGFVHLGRQSLSHLTRPRECPQPGLLISNPPYGQRLGERDELQPLYRLIGEKLQQEFNDWRASIITSDAELGRAIGLRAVKRYAFYNGALECQLLNFDLAASAAAVPREVKPLSDGAQMLKNRLDKNRKHLRKRLEREGLQCYRIYDADLPEYAAAIDVYADHLHIQEYQAPSTIDENSARQRWREIVRVAGESFGIPRERIALKQRYRAKGGEKYGRMDQRGEFLTVEEGGLKFLVNLWDYLDTGLFLDHRPLRARVRELARGKRFLNLFCYTGAVSVFAADGGASNTVSVDLSTTYLEWASRNLGLNGFVGNRHRLVQADACAFLEQDRELYDLIYVDPPTFSNSKRAQDFDVQRDHVRLLTLCMERLAPGGLILFSNNYRRFHLDSEALAALDMREISAATIPFDFERNPRIHRAWELRRKE</sequence>
<keyword evidence="6 8" id="KW-0694">RNA-binding</keyword>
<dbReference type="InterPro" id="IPR004114">
    <property type="entry name" value="THUMP_dom"/>
</dbReference>
<name>A0A4V3DLB3_9GAMM</name>
<dbReference type="EC" id="2.1.1.264" evidence="7"/>
<dbReference type="PROSITE" id="PS00092">
    <property type="entry name" value="N6_MTASE"/>
    <property type="match status" value="1"/>
</dbReference>
<feature type="domain" description="THUMP" evidence="9">
    <location>
        <begin position="46"/>
        <end position="157"/>
    </location>
</feature>
<dbReference type="PANTHER" id="PTHR47313:SF1">
    <property type="entry name" value="RIBOSOMAL RNA LARGE SUBUNIT METHYLTRANSFERASE K_L"/>
    <property type="match status" value="1"/>
</dbReference>
<dbReference type="Pfam" id="PF01170">
    <property type="entry name" value="UPF0020"/>
    <property type="match status" value="1"/>
</dbReference>
<keyword evidence="11" id="KW-1185">Reference proteome</keyword>
<comment type="catalytic activity">
    <reaction evidence="7">
        <text>guanosine(2445) in 23S rRNA + S-adenosyl-L-methionine = N(2)-methylguanosine(2445) in 23S rRNA + S-adenosyl-L-homocysteine + H(+)</text>
        <dbReference type="Rhea" id="RHEA:42740"/>
        <dbReference type="Rhea" id="RHEA-COMP:10215"/>
        <dbReference type="Rhea" id="RHEA-COMP:10216"/>
        <dbReference type="ChEBI" id="CHEBI:15378"/>
        <dbReference type="ChEBI" id="CHEBI:57856"/>
        <dbReference type="ChEBI" id="CHEBI:59789"/>
        <dbReference type="ChEBI" id="CHEBI:74269"/>
        <dbReference type="ChEBI" id="CHEBI:74481"/>
        <dbReference type="EC" id="2.1.1.173"/>
    </reaction>
</comment>
<protein>
    <recommendedName>
        <fullName evidence="7">Ribosomal RNA large subunit methyltransferase K/L</fullName>
    </recommendedName>
    <domain>
        <recommendedName>
            <fullName evidence="7">23S rRNA m2G2445 methyltransferase</fullName>
            <ecNumber evidence="7">2.1.1.173</ecNumber>
        </recommendedName>
        <alternativeName>
            <fullName evidence="7">rRNA (guanine-N(2)-)-methyltransferase RlmL</fullName>
        </alternativeName>
    </domain>
    <domain>
        <recommendedName>
            <fullName evidence="7">23S rRNA m7G2069 methyltransferase</fullName>
            <ecNumber evidence="7">2.1.1.264</ecNumber>
        </recommendedName>
        <alternativeName>
            <fullName evidence="7">rRNA (guanine-N(7)-)-methyltransferase RlmK</fullName>
        </alternativeName>
    </domain>
</protein>
<evidence type="ECO:0000256" key="1">
    <source>
        <dbReference type="ARBA" id="ARBA00022490"/>
    </source>
</evidence>
<dbReference type="PROSITE" id="PS51165">
    <property type="entry name" value="THUMP"/>
    <property type="match status" value="1"/>
</dbReference>
<dbReference type="HAMAP" id="MF_01858">
    <property type="entry name" value="23SrRNA_methyltr_KL"/>
    <property type="match status" value="1"/>
</dbReference>
<dbReference type="GO" id="GO:0005737">
    <property type="term" value="C:cytoplasm"/>
    <property type="evidence" value="ECO:0007669"/>
    <property type="project" value="UniProtKB-SubCell"/>
</dbReference>
<dbReference type="InterPro" id="IPR000241">
    <property type="entry name" value="RlmKL-like_Mtase"/>
</dbReference>
<evidence type="ECO:0000256" key="4">
    <source>
        <dbReference type="ARBA" id="ARBA00022679"/>
    </source>
</evidence>
<evidence type="ECO:0000313" key="10">
    <source>
        <dbReference type="EMBL" id="TDR38739.1"/>
    </source>
</evidence>
<dbReference type="InterPro" id="IPR002052">
    <property type="entry name" value="DNA_methylase_N6_adenine_CS"/>
</dbReference>
<dbReference type="Pfam" id="PF02926">
    <property type="entry name" value="THUMP"/>
    <property type="match status" value="1"/>
</dbReference>
<dbReference type="PIRSF" id="PIRSF037618">
    <property type="entry name" value="RNA_Mtase_bacteria_prd"/>
    <property type="match status" value="1"/>
</dbReference>
<evidence type="ECO:0000256" key="7">
    <source>
        <dbReference type="HAMAP-Rule" id="MF_01858"/>
    </source>
</evidence>
<dbReference type="GO" id="GO:0003723">
    <property type="term" value="F:RNA binding"/>
    <property type="evidence" value="ECO:0007669"/>
    <property type="project" value="UniProtKB-UniRule"/>
</dbReference>
<reference evidence="10 11" key="1">
    <citation type="submission" date="2019-03" db="EMBL/GenBank/DDBJ databases">
        <title>Genomic Encyclopedia of Type Strains, Phase IV (KMG-IV): sequencing the most valuable type-strain genomes for metagenomic binning, comparative biology and taxonomic classification.</title>
        <authorList>
            <person name="Goeker M."/>
        </authorList>
    </citation>
    <scope>NUCLEOTIDE SEQUENCE [LARGE SCALE GENOMIC DNA]</scope>
    <source>
        <strain evidence="10 11">DSM 21667</strain>
    </source>
</reference>
<dbReference type="OrthoDB" id="9809404at2"/>
<dbReference type="CDD" id="cd11715">
    <property type="entry name" value="THUMP_AdoMetMT"/>
    <property type="match status" value="1"/>
</dbReference>
<keyword evidence="2 7" id="KW-0698">rRNA processing</keyword>
<evidence type="ECO:0000256" key="2">
    <source>
        <dbReference type="ARBA" id="ARBA00022552"/>
    </source>
</evidence>
<organism evidence="10 11">
    <name type="scientific">Tahibacter aquaticus</name>
    <dbReference type="NCBI Taxonomy" id="520092"/>
    <lineage>
        <taxon>Bacteria</taxon>
        <taxon>Pseudomonadati</taxon>
        <taxon>Pseudomonadota</taxon>
        <taxon>Gammaproteobacteria</taxon>
        <taxon>Lysobacterales</taxon>
        <taxon>Rhodanobacteraceae</taxon>
        <taxon>Tahibacter</taxon>
    </lineage>
</organism>
<comment type="function">
    <text evidence="7">Specifically methylates the guanine in position 2445 (m2G2445) and the guanine in position 2069 (m7G2069) of 23S rRNA.</text>
</comment>
<dbReference type="Proteomes" id="UP000295293">
    <property type="component" value="Unassembled WGS sequence"/>
</dbReference>
<dbReference type="InterPro" id="IPR017244">
    <property type="entry name" value="23SrRNA_methyltr_KL"/>
</dbReference>
<dbReference type="Gene3D" id="3.30.750.80">
    <property type="entry name" value="RNA methyltransferase domain (HRMD) like"/>
    <property type="match status" value="1"/>
</dbReference>
<accession>A0A4V3DLB3</accession>
<keyword evidence="5 7" id="KW-0949">S-adenosyl-L-methionine</keyword>
<keyword evidence="3 7" id="KW-0489">Methyltransferase</keyword>
<dbReference type="CDD" id="cd02440">
    <property type="entry name" value="AdoMet_MTases"/>
    <property type="match status" value="1"/>
</dbReference>
<dbReference type="SUPFAM" id="SSF53335">
    <property type="entry name" value="S-adenosyl-L-methionine-dependent methyltransferases"/>
    <property type="match status" value="2"/>
</dbReference>
<dbReference type="Gene3D" id="3.40.50.150">
    <property type="entry name" value="Vaccinia Virus protein VP39"/>
    <property type="match status" value="2"/>
</dbReference>
<dbReference type="NCBIfam" id="NF008748">
    <property type="entry name" value="PRK11783.1"/>
    <property type="match status" value="1"/>
</dbReference>
<evidence type="ECO:0000313" key="11">
    <source>
        <dbReference type="Proteomes" id="UP000295293"/>
    </source>
</evidence>
<dbReference type="SMART" id="SM00981">
    <property type="entry name" value="THUMP"/>
    <property type="match status" value="1"/>
</dbReference>
<dbReference type="PANTHER" id="PTHR47313">
    <property type="entry name" value="RIBOSOMAL RNA LARGE SUBUNIT METHYLTRANSFERASE K/L"/>
    <property type="match status" value="1"/>
</dbReference>
<evidence type="ECO:0000256" key="8">
    <source>
        <dbReference type="PROSITE-ProRule" id="PRU00529"/>
    </source>
</evidence>
<keyword evidence="1 7" id="KW-0963">Cytoplasm</keyword>
<evidence type="ECO:0000259" key="9">
    <source>
        <dbReference type="PROSITE" id="PS51165"/>
    </source>
</evidence>
<gene>
    <name evidence="7" type="primary">rlmL</name>
    <name evidence="10" type="ORF">DFR29_11967</name>
</gene>
<comment type="subcellular location">
    <subcellularLocation>
        <location evidence="7">Cytoplasm</location>
    </subcellularLocation>
</comment>
<dbReference type="RefSeq" id="WP_133821281.1">
    <property type="nucleotide sequence ID" value="NZ_SNZH01000019.1"/>
</dbReference>
<dbReference type="InterPro" id="IPR019614">
    <property type="entry name" value="SAM-dep_methyl-trfase"/>
</dbReference>
<dbReference type="EMBL" id="SNZH01000019">
    <property type="protein sequence ID" value="TDR38739.1"/>
    <property type="molecule type" value="Genomic_DNA"/>
</dbReference>
<dbReference type="Pfam" id="PF22020">
    <property type="entry name" value="RlmL_1st"/>
    <property type="match status" value="1"/>
</dbReference>
<dbReference type="GO" id="GO:0052915">
    <property type="term" value="F:23S rRNA (guanine(2445)-N(2))-methyltransferase activity"/>
    <property type="evidence" value="ECO:0007669"/>
    <property type="project" value="UniProtKB-UniRule"/>
</dbReference>
<dbReference type="GO" id="GO:0070043">
    <property type="term" value="F:rRNA (guanine-N7-)-methyltransferase activity"/>
    <property type="evidence" value="ECO:0007669"/>
    <property type="project" value="UniProtKB-UniRule"/>
</dbReference>